<dbReference type="InterPro" id="IPR050366">
    <property type="entry name" value="BP-dependent_transpt_permease"/>
</dbReference>
<evidence type="ECO:0000256" key="1">
    <source>
        <dbReference type="ARBA" id="ARBA00004651"/>
    </source>
</evidence>
<name>A0A1X4H337_HALEZ</name>
<evidence type="ECO:0000256" key="6">
    <source>
        <dbReference type="ARBA" id="ARBA00023136"/>
    </source>
</evidence>
<sequence>MSSETSQRTTERGRIRVSGFDVERVDSRDPLSSWQPDLQSEEGRGRLEYAWMRFKRNRLALFGAATIVFMVLLAVFSRPIQLPTSFPVLAGETVQPFSLAPADPANQDVITGYREPTLENLLTWPPTGLYLFGADWAGRDILSRVMYGGRWSLSIGFIAVAMALLVGIPLGSIAGYYGGKIDEIIMRLVDLLYAFPFIVLAIAVIAVLGRGYWEMILALVVVGWLPYARIIRGEILSVKENEYVTAAKALGSRDRSIIARHILPNAMAPVIVQATLSIGTTVLVAAALGFIGLGLSPASAEWGVMLNVEQDAIARGRWWAGLFPGLAIFVFVMAINLVGDGVRDAFDPQGDQTDTDTGGLR</sequence>
<dbReference type="GO" id="GO:0055085">
    <property type="term" value="P:transmembrane transport"/>
    <property type="evidence" value="ECO:0007669"/>
    <property type="project" value="InterPro"/>
</dbReference>
<dbReference type="SUPFAM" id="SSF161098">
    <property type="entry name" value="MetI-like"/>
    <property type="match status" value="1"/>
</dbReference>
<evidence type="ECO:0000313" key="9">
    <source>
        <dbReference type="EMBL" id="OSP05020.1"/>
    </source>
</evidence>
<dbReference type="STRING" id="1121945.GCA_000421805_01888"/>
<keyword evidence="3" id="KW-1003">Cell membrane</keyword>
<comment type="subcellular location">
    <subcellularLocation>
        <location evidence="1 7">Cell membrane</location>
        <topology evidence="1 7">Multi-pass membrane protein</topology>
    </subcellularLocation>
</comment>
<dbReference type="InterPro" id="IPR000515">
    <property type="entry name" value="MetI-like"/>
</dbReference>
<accession>A0A1X4H337</accession>
<keyword evidence="5 7" id="KW-1133">Transmembrane helix</keyword>
<feature type="transmembrane region" description="Helical" evidence="7">
    <location>
        <begin position="59"/>
        <end position="77"/>
    </location>
</feature>
<organism evidence="9 10">
    <name type="scientific">Halorubrum ezzemoulense DSM 17463</name>
    <dbReference type="NCBI Taxonomy" id="1121945"/>
    <lineage>
        <taxon>Archaea</taxon>
        <taxon>Methanobacteriati</taxon>
        <taxon>Methanobacteriota</taxon>
        <taxon>Stenosarchaea group</taxon>
        <taxon>Halobacteria</taxon>
        <taxon>Halobacteriales</taxon>
        <taxon>Haloferacaceae</taxon>
        <taxon>Halorubrum</taxon>
    </lineage>
</organism>
<feature type="transmembrane region" description="Helical" evidence="7">
    <location>
        <begin position="191"/>
        <end position="209"/>
    </location>
</feature>
<dbReference type="InterPro" id="IPR025966">
    <property type="entry name" value="OppC_N"/>
</dbReference>
<dbReference type="eggNOG" id="arCOG00748">
    <property type="taxonomic scope" value="Archaea"/>
</dbReference>
<dbReference type="GeneID" id="301360437"/>
<dbReference type="Proteomes" id="UP000193587">
    <property type="component" value="Unassembled WGS sequence"/>
</dbReference>
<dbReference type="EMBL" id="NEDJ01000029">
    <property type="protein sequence ID" value="OSP05020.1"/>
    <property type="molecule type" value="Genomic_DNA"/>
</dbReference>
<dbReference type="PANTHER" id="PTHR43386">
    <property type="entry name" value="OLIGOPEPTIDE TRANSPORT SYSTEM PERMEASE PROTEIN APPC"/>
    <property type="match status" value="1"/>
</dbReference>
<dbReference type="CDD" id="cd06261">
    <property type="entry name" value="TM_PBP2"/>
    <property type="match status" value="1"/>
</dbReference>
<dbReference type="InterPro" id="IPR035906">
    <property type="entry name" value="MetI-like_sf"/>
</dbReference>
<evidence type="ECO:0000259" key="8">
    <source>
        <dbReference type="PROSITE" id="PS50928"/>
    </source>
</evidence>
<dbReference type="AlphaFoldDB" id="A0A1X4H337"/>
<dbReference type="PROSITE" id="PS50928">
    <property type="entry name" value="ABC_TM1"/>
    <property type="match status" value="1"/>
</dbReference>
<dbReference type="Pfam" id="PF12911">
    <property type="entry name" value="OppC_N"/>
    <property type="match status" value="1"/>
</dbReference>
<feature type="transmembrane region" description="Helical" evidence="7">
    <location>
        <begin position="318"/>
        <end position="339"/>
    </location>
</feature>
<comment type="caution">
    <text evidence="9">The sequence shown here is derived from an EMBL/GenBank/DDBJ whole genome shotgun (WGS) entry which is preliminary data.</text>
</comment>
<evidence type="ECO:0000256" key="7">
    <source>
        <dbReference type="RuleBase" id="RU363032"/>
    </source>
</evidence>
<evidence type="ECO:0000256" key="4">
    <source>
        <dbReference type="ARBA" id="ARBA00022692"/>
    </source>
</evidence>
<evidence type="ECO:0000256" key="5">
    <source>
        <dbReference type="ARBA" id="ARBA00022989"/>
    </source>
</evidence>
<keyword evidence="4 7" id="KW-0812">Transmembrane</keyword>
<feature type="transmembrane region" description="Helical" evidence="7">
    <location>
        <begin position="153"/>
        <end position="179"/>
    </location>
</feature>
<gene>
    <name evidence="9" type="ORF">B9H04_09675</name>
</gene>
<evidence type="ECO:0000256" key="3">
    <source>
        <dbReference type="ARBA" id="ARBA00022475"/>
    </source>
</evidence>
<protein>
    <submittedName>
        <fullName evidence="9">Peptide ABC transporter permease</fullName>
    </submittedName>
</protein>
<proteinExistence type="inferred from homology"/>
<keyword evidence="6 7" id="KW-0472">Membrane</keyword>
<comment type="similarity">
    <text evidence="7">Belongs to the binding-protein-dependent transport system permease family.</text>
</comment>
<evidence type="ECO:0000256" key="2">
    <source>
        <dbReference type="ARBA" id="ARBA00022448"/>
    </source>
</evidence>
<feature type="transmembrane region" description="Helical" evidence="7">
    <location>
        <begin position="270"/>
        <end position="298"/>
    </location>
</feature>
<dbReference type="Pfam" id="PF00528">
    <property type="entry name" value="BPD_transp_1"/>
    <property type="match status" value="1"/>
</dbReference>
<dbReference type="Gene3D" id="1.10.3720.10">
    <property type="entry name" value="MetI-like"/>
    <property type="match status" value="1"/>
</dbReference>
<keyword evidence="2 7" id="KW-0813">Transport</keyword>
<reference evidence="9 10" key="1">
    <citation type="submission" date="2017-04" db="EMBL/GenBank/DDBJ databases">
        <title>MLSA of the genus Halorubrum.</title>
        <authorList>
            <person name="De La Haba R."/>
            <person name="Sanchez-Porro C."/>
            <person name="Infante-Dominguez C."/>
            <person name="Ventosa A."/>
        </authorList>
    </citation>
    <scope>NUCLEOTIDE SEQUENCE [LARGE SCALE GENOMIC DNA]</scope>
    <source>
        <strain evidence="9 10">DSM 17463</strain>
    </source>
</reference>
<dbReference type="RefSeq" id="WP_049931660.1">
    <property type="nucleotide sequence ID" value="NZ_ATXS01000006.1"/>
</dbReference>
<dbReference type="GO" id="GO:0005886">
    <property type="term" value="C:plasma membrane"/>
    <property type="evidence" value="ECO:0007669"/>
    <property type="project" value="UniProtKB-SubCell"/>
</dbReference>
<evidence type="ECO:0000313" key="10">
    <source>
        <dbReference type="Proteomes" id="UP000193587"/>
    </source>
</evidence>
<feature type="domain" description="ABC transmembrane type-1" evidence="8">
    <location>
        <begin position="149"/>
        <end position="339"/>
    </location>
</feature>
<dbReference type="PANTHER" id="PTHR43386:SF1">
    <property type="entry name" value="D,D-DIPEPTIDE TRANSPORT SYSTEM PERMEASE PROTEIN DDPC-RELATED"/>
    <property type="match status" value="1"/>
</dbReference>